<dbReference type="EMBL" id="JNBS01001681">
    <property type="protein sequence ID" value="OQS00934.1"/>
    <property type="molecule type" value="Genomic_DNA"/>
</dbReference>
<dbReference type="Gene3D" id="1.25.10.10">
    <property type="entry name" value="Leucine-rich Repeat Variant"/>
    <property type="match status" value="1"/>
</dbReference>
<feature type="domain" description="TOG" evidence="2">
    <location>
        <begin position="63"/>
        <end position="301"/>
    </location>
</feature>
<dbReference type="InterPro" id="IPR024395">
    <property type="entry name" value="CLASP_N_dom"/>
</dbReference>
<dbReference type="SUPFAM" id="SSF48371">
    <property type="entry name" value="ARM repeat"/>
    <property type="match status" value="1"/>
</dbReference>
<keyword evidence="4" id="KW-1185">Reference proteome</keyword>
<dbReference type="Pfam" id="PF12348">
    <property type="entry name" value="CLASP_N"/>
    <property type="match status" value="1"/>
</dbReference>
<dbReference type="Proteomes" id="UP000243217">
    <property type="component" value="Unassembled WGS sequence"/>
</dbReference>
<protein>
    <recommendedName>
        <fullName evidence="2">TOG domain-containing protein</fullName>
    </recommendedName>
</protein>
<dbReference type="InterPro" id="IPR011989">
    <property type="entry name" value="ARM-like"/>
</dbReference>
<proteinExistence type="predicted"/>
<comment type="caution">
    <text evidence="3">The sequence shown here is derived from an EMBL/GenBank/DDBJ whole genome shotgun (WGS) entry which is preliminary data.</text>
</comment>
<reference evidence="3 4" key="1">
    <citation type="journal article" date="2014" name="Genome Biol. Evol.">
        <title>The secreted proteins of Achlya hypogyna and Thraustotheca clavata identify the ancestral oomycete secretome and reveal gene acquisitions by horizontal gene transfer.</title>
        <authorList>
            <person name="Misner I."/>
            <person name="Blouin N."/>
            <person name="Leonard G."/>
            <person name="Richards T.A."/>
            <person name="Lane C.E."/>
        </authorList>
    </citation>
    <scope>NUCLEOTIDE SEQUENCE [LARGE SCALE GENOMIC DNA]</scope>
    <source>
        <strain evidence="3 4">ATCC 34112</strain>
    </source>
</reference>
<gene>
    <name evidence="3" type="ORF">THRCLA_05821</name>
</gene>
<name>A0A1V9ZSF3_9STRA</name>
<dbReference type="InterPro" id="IPR034085">
    <property type="entry name" value="TOG"/>
</dbReference>
<feature type="compositionally biased region" description="Basic and acidic residues" evidence="1">
    <location>
        <begin position="1"/>
        <end position="13"/>
    </location>
</feature>
<accession>A0A1V9ZSF3</accession>
<evidence type="ECO:0000259" key="2">
    <source>
        <dbReference type="SMART" id="SM01349"/>
    </source>
</evidence>
<sequence length="331" mass="37083">MKRRSESTEEAHEKKQRLNMAIDSEEHTPPHTETSPPVPVVLKDSGAPDNEDDLVDFVVLTHDELIESNVKYEWKESLVDASWKEQYVAIELLRQTIKFDPIYTRNYATLLKTTKELVVPCALSLRSTLARNALMCLAELVTCLALAAENLLPSIIPALLYRSVTDKKFMQALANQALDRTVEYCDPIAVLEQLLPFSSDKNANLVTKAGYYVEQCLLKSSSSNPTKPWEASQLNSWITDLANFLNCRDVKGKPAAKRCLVLLRKSFGDAVFQEIANEHLSGITLSDVLKLSVSTARSSTVRPHPGLKKVRPGLSLKERLLLAKQQQQTNH</sequence>
<dbReference type="SMART" id="SM01349">
    <property type="entry name" value="TOG"/>
    <property type="match status" value="1"/>
</dbReference>
<evidence type="ECO:0000313" key="4">
    <source>
        <dbReference type="Proteomes" id="UP000243217"/>
    </source>
</evidence>
<dbReference type="InterPro" id="IPR016024">
    <property type="entry name" value="ARM-type_fold"/>
</dbReference>
<dbReference type="AlphaFoldDB" id="A0A1V9ZSF3"/>
<feature type="region of interest" description="Disordered" evidence="1">
    <location>
        <begin position="1"/>
        <end position="45"/>
    </location>
</feature>
<dbReference type="OrthoDB" id="63891at2759"/>
<evidence type="ECO:0000256" key="1">
    <source>
        <dbReference type="SAM" id="MobiDB-lite"/>
    </source>
</evidence>
<organism evidence="3 4">
    <name type="scientific">Thraustotheca clavata</name>
    <dbReference type="NCBI Taxonomy" id="74557"/>
    <lineage>
        <taxon>Eukaryota</taxon>
        <taxon>Sar</taxon>
        <taxon>Stramenopiles</taxon>
        <taxon>Oomycota</taxon>
        <taxon>Saprolegniomycetes</taxon>
        <taxon>Saprolegniales</taxon>
        <taxon>Achlyaceae</taxon>
        <taxon>Thraustotheca</taxon>
    </lineage>
</organism>
<evidence type="ECO:0000313" key="3">
    <source>
        <dbReference type="EMBL" id="OQS00934.1"/>
    </source>
</evidence>